<comment type="caution">
    <text evidence="5">The sequence shown here is derived from an EMBL/GenBank/DDBJ whole genome shotgun (WGS) entry which is preliminary data.</text>
</comment>
<dbReference type="InterPro" id="IPR001638">
    <property type="entry name" value="Solute-binding_3/MltF_N"/>
</dbReference>
<accession>A0ABV7CNU6</accession>
<dbReference type="SUPFAM" id="SSF53850">
    <property type="entry name" value="Periplasmic binding protein-like II"/>
    <property type="match status" value="1"/>
</dbReference>
<protein>
    <submittedName>
        <fullName evidence="5">Substrate-binding periplasmic protein</fullName>
    </submittedName>
</protein>
<dbReference type="Gene3D" id="3.40.190.10">
    <property type="entry name" value="Periplasmic binding protein-like II"/>
    <property type="match status" value="2"/>
</dbReference>
<dbReference type="PANTHER" id="PTHR35936:SF25">
    <property type="entry name" value="ABC TRANSPORTER SUBSTRATE-BINDING PROTEIN"/>
    <property type="match status" value="1"/>
</dbReference>
<keyword evidence="2 3" id="KW-0732">Signal</keyword>
<dbReference type="Proteomes" id="UP001595453">
    <property type="component" value="Unassembled WGS sequence"/>
</dbReference>
<keyword evidence="6" id="KW-1185">Reference proteome</keyword>
<evidence type="ECO:0000256" key="1">
    <source>
        <dbReference type="ARBA" id="ARBA00010333"/>
    </source>
</evidence>
<evidence type="ECO:0000313" key="6">
    <source>
        <dbReference type="Proteomes" id="UP001595453"/>
    </source>
</evidence>
<organism evidence="5 6">
    <name type="scientific">Pseudoalteromonas fenneropenaei</name>
    <dbReference type="NCBI Taxonomy" id="1737459"/>
    <lineage>
        <taxon>Bacteria</taxon>
        <taxon>Pseudomonadati</taxon>
        <taxon>Pseudomonadota</taxon>
        <taxon>Gammaproteobacteria</taxon>
        <taxon>Alteromonadales</taxon>
        <taxon>Pseudoalteromonadaceae</taxon>
        <taxon>Pseudoalteromonas</taxon>
    </lineage>
</organism>
<proteinExistence type="inferred from homology"/>
<dbReference type="Pfam" id="PF00497">
    <property type="entry name" value="SBP_bac_3"/>
    <property type="match status" value="1"/>
</dbReference>
<comment type="similarity">
    <text evidence="1">Belongs to the bacterial solute-binding protein 3 family.</text>
</comment>
<dbReference type="RefSeq" id="WP_377127423.1">
    <property type="nucleotide sequence ID" value="NZ_JBHRSD010000039.1"/>
</dbReference>
<reference evidence="6" key="1">
    <citation type="journal article" date="2019" name="Int. J. Syst. Evol. Microbiol.">
        <title>The Global Catalogue of Microorganisms (GCM) 10K type strain sequencing project: providing services to taxonomists for standard genome sequencing and annotation.</title>
        <authorList>
            <consortium name="The Broad Institute Genomics Platform"/>
            <consortium name="The Broad Institute Genome Sequencing Center for Infectious Disease"/>
            <person name="Wu L."/>
            <person name="Ma J."/>
        </authorList>
    </citation>
    <scope>NUCLEOTIDE SEQUENCE [LARGE SCALE GENOMIC DNA]</scope>
    <source>
        <strain evidence="6">KCTC 42730</strain>
    </source>
</reference>
<feature type="chain" id="PRO_5046005409" evidence="3">
    <location>
        <begin position="19"/>
        <end position="257"/>
    </location>
</feature>
<evidence type="ECO:0000313" key="5">
    <source>
        <dbReference type="EMBL" id="MFC3034332.1"/>
    </source>
</evidence>
<gene>
    <name evidence="5" type="ORF">ACFOEE_17640</name>
</gene>
<dbReference type="EMBL" id="JBHRSD010000039">
    <property type="protein sequence ID" value="MFC3034332.1"/>
    <property type="molecule type" value="Genomic_DNA"/>
</dbReference>
<feature type="signal peptide" evidence="3">
    <location>
        <begin position="1"/>
        <end position="18"/>
    </location>
</feature>
<evidence type="ECO:0000256" key="3">
    <source>
        <dbReference type="SAM" id="SignalP"/>
    </source>
</evidence>
<feature type="domain" description="Solute-binding protein family 3/N-terminal" evidence="4">
    <location>
        <begin position="22"/>
        <end position="165"/>
    </location>
</feature>
<evidence type="ECO:0000259" key="4">
    <source>
        <dbReference type="Pfam" id="PF00497"/>
    </source>
</evidence>
<dbReference type="PANTHER" id="PTHR35936">
    <property type="entry name" value="MEMBRANE-BOUND LYTIC MUREIN TRANSGLYCOSYLASE F"/>
    <property type="match status" value="1"/>
</dbReference>
<sequence length="257" mass="28831">MLRTLTAMMWFLALPSVAKQVIMVGVDHAPPYSYIENEQVKSGLVLDILRAMPELADYQLAPVACPIPRCLKMLAQGEIDAMGGLVATPERRQIMAFVEPPYMVLESSYVFYKRADNDLSVTRYEDLYNKRIAVIRGGAFFPRFDEDKKINRVLINDEKTAIDLLLKERVDLVIAVEETADHAMSILNQPSYQLAKVAFRHTQTIYGNLALSRQFSSSHGGDLVRSGMAALHHSNRLSLLVAPYQLPAIPKKLQSLP</sequence>
<name>A0ABV7CNU6_9GAMM</name>
<evidence type="ECO:0000256" key="2">
    <source>
        <dbReference type="ARBA" id="ARBA00022729"/>
    </source>
</evidence>